<accession>A0A843WWC6</accession>
<reference evidence="1" key="1">
    <citation type="submission" date="2017-07" db="EMBL/GenBank/DDBJ databases">
        <title>Taro Niue Genome Assembly and Annotation.</title>
        <authorList>
            <person name="Atibalentja N."/>
            <person name="Keating K."/>
            <person name="Fields C.J."/>
        </authorList>
    </citation>
    <scope>NUCLEOTIDE SEQUENCE</scope>
    <source>
        <strain evidence="1">Niue_2</strain>
        <tissue evidence="1">Leaf</tissue>
    </source>
</reference>
<protein>
    <submittedName>
        <fullName evidence="1">Uncharacterized protein</fullName>
    </submittedName>
</protein>
<dbReference type="Proteomes" id="UP000652761">
    <property type="component" value="Unassembled WGS sequence"/>
</dbReference>
<sequence>MSPRLLRAVVDMVLRLRRTSIGVRRGVRSRPQHPRVPRYSLHHHLWITACSCKAWFRQCRPRHRLRRHCRINCKHRLKLQLQFLRSMAMVVCPSWRGLREWLCLLLRVESAPLGR</sequence>
<evidence type="ECO:0000313" key="1">
    <source>
        <dbReference type="EMBL" id="MQM08244.1"/>
    </source>
</evidence>
<organism evidence="1 2">
    <name type="scientific">Colocasia esculenta</name>
    <name type="common">Wild taro</name>
    <name type="synonym">Arum esculentum</name>
    <dbReference type="NCBI Taxonomy" id="4460"/>
    <lineage>
        <taxon>Eukaryota</taxon>
        <taxon>Viridiplantae</taxon>
        <taxon>Streptophyta</taxon>
        <taxon>Embryophyta</taxon>
        <taxon>Tracheophyta</taxon>
        <taxon>Spermatophyta</taxon>
        <taxon>Magnoliopsida</taxon>
        <taxon>Liliopsida</taxon>
        <taxon>Araceae</taxon>
        <taxon>Aroideae</taxon>
        <taxon>Colocasieae</taxon>
        <taxon>Colocasia</taxon>
    </lineage>
</organism>
<evidence type="ECO:0000313" key="2">
    <source>
        <dbReference type="Proteomes" id="UP000652761"/>
    </source>
</evidence>
<comment type="caution">
    <text evidence="1">The sequence shown here is derived from an EMBL/GenBank/DDBJ whole genome shotgun (WGS) entry which is preliminary data.</text>
</comment>
<keyword evidence="2" id="KW-1185">Reference proteome</keyword>
<proteinExistence type="predicted"/>
<name>A0A843WWC6_COLES</name>
<dbReference type="AlphaFoldDB" id="A0A843WWC6"/>
<dbReference type="EMBL" id="NMUH01004069">
    <property type="protein sequence ID" value="MQM08244.1"/>
    <property type="molecule type" value="Genomic_DNA"/>
</dbReference>
<gene>
    <name evidence="1" type="ORF">Taro_041100</name>
</gene>